<dbReference type="Gene3D" id="2.70.70.10">
    <property type="entry name" value="Glucose Permease (Domain IIA)"/>
    <property type="match status" value="1"/>
</dbReference>
<proteinExistence type="predicted"/>
<dbReference type="Pfam" id="PF01551">
    <property type="entry name" value="Peptidase_M23"/>
    <property type="match status" value="1"/>
</dbReference>
<evidence type="ECO:0000259" key="1">
    <source>
        <dbReference type="Pfam" id="PF01551"/>
    </source>
</evidence>
<feature type="domain" description="M23ase beta-sheet core" evidence="1">
    <location>
        <begin position="95"/>
        <end position="193"/>
    </location>
</feature>
<dbReference type="InterPro" id="IPR016047">
    <property type="entry name" value="M23ase_b-sheet_dom"/>
</dbReference>
<accession>A0ABW3KTW4</accession>
<name>A0ABW3KTW4_9FLAO</name>
<dbReference type="InterPro" id="IPR011055">
    <property type="entry name" value="Dup_hybrid_motif"/>
</dbReference>
<dbReference type="EMBL" id="JBHTKM010000063">
    <property type="protein sequence ID" value="MFD1016497.1"/>
    <property type="molecule type" value="Genomic_DNA"/>
</dbReference>
<dbReference type="CDD" id="cd12797">
    <property type="entry name" value="M23_peptidase"/>
    <property type="match status" value="1"/>
</dbReference>
<evidence type="ECO:0000313" key="3">
    <source>
        <dbReference type="Proteomes" id="UP001597086"/>
    </source>
</evidence>
<organism evidence="2 3">
    <name type="scientific">Winogradskyella rapida</name>
    <dbReference type="NCBI Taxonomy" id="549701"/>
    <lineage>
        <taxon>Bacteria</taxon>
        <taxon>Pseudomonadati</taxon>
        <taxon>Bacteroidota</taxon>
        <taxon>Flavobacteriia</taxon>
        <taxon>Flavobacteriales</taxon>
        <taxon>Flavobacteriaceae</taxon>
        <taxon>Winogradskyella</taxon>
    </lineage>
</organism>
<evidence type="ECO:0000313" key="2">
    <source>
        <dbReference type="EMBL" id="MFD1016497.1"/>
    </source>
</evidence>
<keyword evidence="3" id="KW-1185">Reference proteome</keyword>
<sequence>MTLSPFEQFLSALPSHVVLEALADKSSIMPLNLSLTNTALQTVDLSSSKALEVYIWNEMARQQAKVAVGGYLEHRGLYRRSTYFKPLNDATERNIHLGLDVWAAVDTPVLAPLKGSIHSFNNNTNHGDYGPTLILKHKIEGFEFYTLYGHLSLASMSSWRVGEVVNQGQQIGSLGAAEVNGDYPPHLHFQIIRAIQDFKGDYPGVSNLKDIAFYKENCPDPNLLLGLTM</sequence>
<protein>
    <submittedName>
        <fullName evidence="2">Peptidoglycan DD-metalloendopeptidase family protein</fullName>
    </submittedName>
</protein>
<dbReference type="PANTHER" id="PTHR21666">
    <property type="entry name" value="PEPTIDASE-RELATED"/>
    <property type="match status" value="1"/>
</dbReference>
<dbReference type="SUPFAM" id="SSF51261">
    <property type="entry name" value="Duplicated hybrid motif"/>
    <property type="match status" value="1"/>
</dbReference>
<dbReference type="InterPro" id="IPR050570">
    <property type="entry name" value="Cell_wall_metabolism_enzyme"/>
</dbReference>
<dbReference type="RefSeq" id="WP_386117358.1">
    <property type="nucleotide sequence ID" value="NZ_JBHTKM010000063.1"/>
</dbReference>
<comment type="caution">
    <text evidence="2">The sequence shown here is derived from an EMBL/GenBank/DDBJ whole genome shotgun (WGS) entry which is preliminary data.</text>
</comment>
<dbReference type="Proteomes" id="UP001597086">
    <property type="component" value="Unassembled WGS sequence"/>
</dbReference>
<gene>
    <name evidence="2" type="ORF">ACFQ13_11245</name>
</gene>
<dbReference type="PANTHER" id="PTHR21666:SF270">
    <property type="entry name" value="MUREIN HYDROLASE ACTIVATOR ENVC"/>
    <property type="match status" value="1"/>
</dbReference>
<reference evidence="3" key="1">
    <citation type="journal article" date="2019" name="Int. J. Syst. Evol. Microbiol.">
        <title>The Global Catalogue of Microorganisms (GCM) 10K type strain sequencing project: providing services to taxonomists for standard genome sequencing and annotation.</title>
        <authorList>
            <consortium name="The Broad Institute Genomics Platform"/>
            <consortium name="The Broad Institute Genome Sequencing Center for Infectious Disease"/>
            <person name="Wu L."/>
            <person name="Ma J."/>
        </authorList>
    </citation>
    <scope>NUCLEOTIDE SEQUENCE [LARGE SCALE GENOMIC DNA]</scope>
    <source>
        <strain evidence="3">CCUG 56098</strain>
    </source>
</reference>